<dbReference type="NCBIfam" id="TIGR00037">
    <property type="entry name" value="eIF_5A"/>
    <property type="match status" value="1"/>
</dbReference>
<dbReference type="Pfam" id="PF01287">
    <property type="entry name" value="eIF-5a"/>
    <property type="match status" value="1"/>
</dbReference>
<dbReference type="Proteomes" id="UP000678393">
    <property type="component" value="Unassembled WGS sequence"/>
</dbReference>
<evidence type="ECO:0000313" key="13">
    <source>
        <dbReference type="Proteomes" id="UP000678393"/>
    </source>
</evidence>
<evidence type="ECO:0000313" key="12">
    <source>
        <dbReference type="EMBL" id="CAG5115171.1"/>
    </source>
</evidence>
<dbReference type="Gene3D" id="2.30.30.30">
    <property type="match status" value="1"/>
</dbReference>
<dbReference type="GO" id="GO:0045901">
    <property type="term" value="P:positive regulation of translational elongation"/>
    <property type="evidence" value="ECO:0007669"/>
    <property type="project" value="UniProtKB-UniRule"/>
</dbReference>
<evidence type="ECO:0000256" key="6">
    <source>
        <dbReference type="ARBA" id="ARBA00022917"/>
    </source>
</evidence>
<evidence type="ECO:0000259" key="11">
    <source>
        <dbReference type="Pfam" id="PF21485"/>
    </source>
</evidence>
<comment type="similarity">
    <text evidence="2 8">Belongs to the eIF-5A family.</text>
</comment>
<name>A0A8S3YI69_9EUPU</name>
<dbReference type="InterPro" id="IPR001884">
    <property type="entry name" value="IF5A-like"/>
</dbReference>
<comment type="subcellular location">
    <subcellularLocation>
        <location evidence="1">Cytoplasm</location>
    </subcellularLocation>
</comment>
<dbReference type="InterPro" id="IPR012340">
    <property type="entry name" value="NA-bd_OB-fold"/>
</dbReference>
<keyword evidence="13" id="KW-1185">Reference proteome</keyword>
<keyword evidence="6 8" id="KW-0648">Protein biosynthesis</keyword>
<keyword evidence="5" id="KW-0694">RNA-binding</keyword>
<gene>
    <name evidence="12" type="ORF">CUNI_LOCUS729</name>
</gene>
<dbReference type="PIRSF" id="PIRSF003025">
    <property type="entry name" value="eIF5A"/>
    <property type="match status" value="1"/>
</dbReference>
<evidence type="ECO:0000256" key="5">
    <source>
        <dbReference type="ARBA" id="ARBA00022884"/>
    </source>
</evidence>
<evidence type="ECO:0000256" key="3">
    <source>
        <dbReference type="ARBA" id="ARBA00022490"/>
    </source>
</evidence>
<dbReference type="GO" id="GO:0045905">
    <property type="term" value="P:positive regulation of translational termination"/>
    <property type="evidence" value="ECO:0007669"/>
    <property type="project" value="UniProtKB-UniRule"/>
</dbReference>
<evidence type="ECO:0000256" key="7">
    <source>
        <dbReference type="ARBA" id="ARBA00023071"/>
    </source>
</evidence>
<comment type="function">
    <text evidence="8">Translation factor that promotes translation elongation and termination, particularly upon ribosome stalling at specific amino acid sequence contexts. Binds between the exit (E) and peptidyl (P) site of the ribosome and promotes rescue of stalled ribosome: specifically required for efficient translation of polyproline-containing peptides as well as other motifs that stall the ribosome. Acts as ribosome quality control (RQC) cofactor by joining the RQC complex to facilitate peptidyl transfer during CAT tailing step.</text>
</comment>
<comment type="PTM">
    <text evidence="8">eIF-5A seems to be the only eukaryotic protein to have a hypusine residue which is a post-translational modification of a lysine by the addition of a butylamino group.</text>
</comment>
<feature type="region of interest" description="Disordered" evidence="9">
    <location>
        <begin position="101"/>
        <end position="121"/>
    </location>
</feature>
<dbReference type="Pfam" id="PF21485">
    <property type="entry name" value="IF5A-like_N"/>
    <property type="match status" value="1"/>
</dbReference>
<dbReference type="GO" id="GO:0003746">
    <property type="term" value="F:translation elongation factor activity"/>
    <property type="evidence" value="ECO:0007669"/>
    <property type="project" value="UniProtKB-UniRule"/>
</dbReference>
<dbReference type="GO" id="GO:0003723">
    <property type="term" value="F:RNA binding"/>
    <property type="evidence" value="ECO:0007669"/>
    <property type="project" value="UniProtKB-KW"/>
</dbReference>
<feature type="domain" description="Translation initiation factor 5A-like N-terminal" evidence="11">
    <location>
        <begin position="16"/>
        <end position="78"/>
    </location>
</feature>
<evidence type="ECO:0000259" key="10">
    <source>
        <dbReference type="Pfam" id="PF01287"/>
    </source>
</evidence>
<keyword evidence="4" id="KW-0251">Elongation factor</keyword>
<proteinExistence type="inferred from homology"/>
<dbReference type="InterPro" id="IPR008991">
    <property type="entry name" value="Translation_prot_SH3-like_sf"/>
</dbReference>
<dbReference type="EMBL" id="CAJHNH020000083">
    <property type="protein sequence ID" value="CAG5115171.1"/>
    <property type="molecule type" value="Genomic_DNA"/>
</dbReference>
<accession>A0A8S3YI69</accession>
<evidence type="ECO:0000256" key="8">
    <source>
        <dbReference type="RuleBase" id="RU362005"/>
    </source>
</evidence>
<dbReference type="InterPro" id="IPR014722">
    <property type="entry name" value="Rib_uL2_dom2"/>
</dbReference>
<dbReference type="SUPFAM" id="SSF50249">
    <property type="entry name" value="Nucleic acid-binding proteins"/>
    <property type="match status" value="1"/>
</dbReference>
<dbReference type="InterPro" id="IPR048670">
    <property type="entry name" value="IF5A-like_N"/>
</dbReference>
<dbReference type="OrthoDB" id="9975114at2759"/>
<dbReference type="FunFam" id="2.30.30.30:FF:000007">
    <property type="entry name" value="Eukaryotic translation initiation factor 5A"/>
    <property type="match status" value="1"/>
</dbReference>
<comment type="caution">
    <text evidence="12">The sequence shown here is derived from an EMBL/GenBank/DDBJ whole genome shotgun (WGS) entry which is preliminary data.</text>
</comment>
<evidence type="ECO:0000256" key="1">
    <source>
        <dbReference type="ARBA" id="ARBA00004496"/>
    </source>
</evidence>
<dbReference type="Gene3D" id="2.40.50.140">
    <property type="entry name" value="Nucleic acid-binding proteins"/>
    <property type="match status" value="1"/>
</dbReference>
<evidence type="ECO:0000256" key="2">
    <source>
        <dbReference type="ARBA" id="ARBA00006016"/>
    </source>
</evidence>
<dbReference type="PANTHER" id="PTHR11673">
    <property type="entry name" value="TRANSLATION INITIATION FACTOR 5A FAMILY MEMBER"/>
    <property type="match status" value="1"/>
</dbReference>
<reference evidence="12" key="1">
    <citation type="submission" date="2021-04" db="EMBL/GenBank/DDBJ databases">
        <authorList>
            <consortium name="Molecular Ecology Group"/>
        </authorList>
    </citation>
    <scope>NUCLEOTIDE SEQUENCE</scope>
</reference>
<dbReference type="AlphaFoldDB" id="A0A8S3YI69"/>
<dbReference type="SUPFAM" id="SSF50104">
    <property type="entry name" value="Translation proteins SH3-like domain"/>
    <property type="match status" value="1"/>
</dbReference>
<dbReference type="GO" id="GO:0043022">
    <property type="term" value="F:ribosome binding"/>
    <property type="evidence" value="ECO:0007669"/>
    <property type="project" value="UniProtKB-UniRule"/>
</dbReference>
<dbReference type="GO" id="GO:0005737">
    <property type="term" value="C:cytoplasm"/>
    <property type="evidence" value="ECO:0007669"/>
    <property type="project" value="UniProtKB-SubCell"/>
</dbReference>
<evidence type="ECO:0000256" key="9">
    <source>
        <dbReference type="SAM" id="MobiDB-lite"/>
    </source>
</evidence>
<evidence type="ECO:0000256" key="4">
    <source>
        <dbReference type="ARBA" id="ARBA00022768"/>
    </source>
</evidence>
<feature type="domain" description="Translation initiation factor 5A C-terminal" evidence="10">
    <location>
        <begin position="84"/>
        <end position="118"/>
    </location>
</feature>
<sequence length="121" mass="13419">MLITRRPLRGADAGASQTYPMQCSSLRKNGYVIVKGRPCKIVEMSTSKTGKYGHAKVHMIGIDLLTNKKYEDICPSTHKMSVLDDGGFLCLMSDIGEAPEDLKCPEGDIGQEIRERSERDE</sequence>
<protein>
    <recommendedName>
        <fullName evidence="8">Eukaryotic translation initiation factor 5A</fullName>
        <shortName evidence="8">eIF-5A</shortName>
    </recommendedName>
</protein>
<dbReference type="InterPro" id="IPR020189">
    <property type="entry name" value="IF5A_C"/>
</dbReference>
<keyword evidence="7 8" id="KW-0385">Hypusine</keyword>
<keyword evidence="3" id="KW-0963">Cytoplasm</keyword>
<organism evidence="12 13">
    <name type="scientific">Candidula unifasciata</name>
    <dbReference type="NCBI Taxonomy" id="100452"/>
    <lineage>
        <taxon>Eukaryota</taxon>
        <taxon>Metazoa</taxon>
        <taxon>Spiralia</taxon>
        <taxon>Lophotrochozoa</taxon>
        <taxon>Mollusca</taxon>
        <taxon>Gastropoda</taxon>
        <taxon>Heterobranchia</taxon>
        <taxon>Euthyneura</taxon>
        <taxon>Panpulmonata</taxon>
        <taxon>Eupulmonata</taxon>
        <taxon>Stylommatophora</taxon>
        <taxon>Helicina</taxon>
        <taxon>Helicoidea</taxon>
        <taxon>Geomitridae</taxon>
        <taxon>Candidula</taxon>
    </lineage>
</organism>